<protein>
    <submittedName>
        <fullName evidence="9">TolC family protein</fullName>
    </submittedName>
</protein>
<dbReference type="SUPFAM" id="SSF56954">
    <property type="entry name" value="Outer membrane efflux proteins (OEP)"/>
    <property type="match status" value="1"/>
</dbReference>
<comment type="subcellular location">
    <subcellularLocation>
        <location evidence="1">Cell outer membrane</location>
    </subcellularLocation>
</comment>
<keyword evidence="3" id="KW-0813">Transport</keyword>
<dbReference type="Proteomes" id="UP000886744">
    <property type="component" value="Unassembled WGS sequence"/>
</dbReference>
<sequence length="492" mass="55477">MKNILSAAAVLLLAGTLVLPQEAAAQYRRSGVTFPQPYAQAYDIEVLRDTALERRVLEYAAARSQEQPEVWTLHDCMQYAVAHSPEMRLQQATNDDRRIDRREAAFGFLPTISAGTSGSFNFGRGIDPETNVYTNTTTFSNSYSLSADLDLFNGFSAVNSFRIAKTAVLLGVEEEQIKKDEICLSVIQAYYNVLYYRGMVDLAREQLEESRKTLEQAKTQAELGLKSYADVLQIESDVAAKDFNLTQQENTLEQGILTLKTAMYYPFDDELTLAEVEPSVLFSAFSHESDADSIAAAARNYLPAFKAEELKVRSAEFDLKTAKWSLVPYLYAQGGYNTGYVFDRSYAVNDPFWTQMNEKQGQYVGIGISIPIFNGLYKYNQIARKRNALATAEANRDIKYQQVEGEIRRAVQDMRGAAKQFISADKKVNALVLSHEANSRKYEEGLMTVIELQTSSNSLLEARAERLNQGLQYLLKERVVMYYKGITYLDQE</sequence>
<accession>A0A9D1J6I1</accession>
<evidence type="ECO:0000256" key="6">
    <source>
        <dbReference type="ARBA" id="ARBA00023136"/>
    </source>
</evidence>
<dbReference type="Gene3D" id="1.20.1600.10">
    <property type="entry name" value="Outer membrane efflux proteins (OEP)"/>
    <property type="match status" value="1"/>
</dbReference>
<evidence type="ECO:0000313" key="9">
    <source>
        <dbReference type="EMBL" id="HIR62901.1"/>
    </source>
</evidence>
<evidence type="ECO:0000256" key="2">
    <source>
        <dbReference type="ARBA" id="ARBA00007613"/>
    </source>
</evidence>
<dbReference type="GO" id="GO:0015288">
    <property type="term" value="F:porin activity"/>
    <property type="evidence" value="ECO:0007669"/>
    <property type="project" value="TreeGrafter"/>
</dbReference>
<feature type="signal peptide" evidence="8">
    <location>
        <begin position="1"/>
        <end position="23"/>
    </location>
</feature>
<feature type="chain" id="PRO_5038845898" evidence="8">
    <location>
        <begin position="24"/>
        <end position="492"/>
    </location>
</feature>
<dbReference type="AlphaFoldDB" id="A0A9D1J6I1"/>
<reference evidence="9" key="2">
    <citation type="journal article" date="2021" name="PeerJ">
        <title>Extensive microbial diversity within the chicken gut microbiome revealed by metagenomics and culture.</title>
        <authorList>
            <person name="Gilroy R."/>
            <person name="Ravi A."/>
            <person name="Getino M."/>
            <person name="Pursley I."/>
            <person name="Horton D.L."/>
            <person name="Alikhan N.F."/>
            <person name="Baker D."/>
            <person name="Gharbi K."/>
            <person name="Hall N."/>
            <person name="Watson M."/>
            <person name="Adriaenssens E.M."/>
            <person name="Foster-Nyarko E."/>
            <person name="Jarju S."/>
            <person name="Secka A."/>
            <person name="Antonio M."/>
            <person name="Oren A."/>
            <person name="Chaudhuri R.R."/>
            <person name="La Ragione R."/>
            <person name="Hildebrand F."/>
            <person name="Pallen M.J."/>
        </authorList>
    </citation>
    <scope>NUCLEOTIDE SEQUENCE</scope>
    <source>
        <strain evidence="9">ChiHjej13B12-12457</strain>
    </source>
</reference>
<evidence type="ECO:0000256" key="8">
    <source>
        <dbReference type="SAM" id="SignalP"/>
    </source>
</evidence>
<gene>
    <name evidence="9" type="ORF">IAC94_05205</name>
</gene>
<dbReference type="InterPro" id="IPR051906">
    <property type="entry name" value="TolC-like"/>
</dbReference>
<keyword evidence="5" id="KW-0812">Transmembrane</keyword>
<dbReference type="PANTHER" id="PTHR30026">
    <property type="entry name" value="OUTER MEMBRANE PROTEIN TOLC"/>
    <property type="match status" value="1"/>
</dbReference>
<evidence type="ECO:0000256" key="5">
    <source>
        <dbReference type="ARBA" id="ARBA00022692"/>
    </source>
</evidence>
<dbReference type="Pfam" id="PF02321">
    <property type="entry name" value="OEP"/>
    <property type="match status" value="1"/>
</dbReference>
<dbReference type="EMBL" id="DVHI01000065">
    <property type="protein sequence ID" value="HIR62901.1"/>
    <property type="molecule type" value="Genomic_DNA"/>
</dbReference>
<reference evidence="9" key="1">
    <citation type="submission" date="2020-10" db="EMBL/GenBank/DDBJ databases">
        <authorList>
            <person name="Gilroy R."/>
        </authorList>
    </citation>
    <scope>NUCLEOTIDE SEQUENCE</scope>
    <source>
        <strain evidence="9">ChiHjej13B12-12457</strain>
    </source>
</reference>
<keyword evidence="4" id="KW-1134">Transmembrane beta strand</keyword>
<evidence type="ECO:0000256" key="1">
    <source>
        <dbReference type="ARBA" id="ARBA00004442"/>
    </source>
</evidence>
<dbReference type="GO" id="GO:1990281">
    <property type="term" value="C:efflux pump complex"/>
    <property type="evidence" value="ECO:0007669"/>
    <property type="project" value="TreeGrafter"/>
</dbReference>
<comment type="similarity">
    <text evidence="2">Belongs to the outer membrane factor (OMF) (TC 1.B.17) family.</text>
</comment>
<organism evidence="9 10">
    <name type="scientific">Candidatus Coprenecus avistercoris</name>
    <dbReference type="NCBI Taxonomy" id="2840730"/>
    <lineage>
        <taxon>Bacteria</taxon>
        <taxon>Pseudomonadati</taxon>
        <taxon>Bacteroidota</taxon>
        <taxon>Bacteroidia</taxon>
        <taxon>Bacteroidales</taxon>
        <taxon>Rikenellaceae</taxon>
        <taxon>Rikenellaceae incertae sedis</taxon>
        <taxon>Candidatus Coprenecus</taxon>
    </lineage>
</organism>
<keyword evidence="8" id="KW-0732">Signal</keyword>
<name>A0A9D1J6I1_9BACT</name>
<evidence type="ECO:0000313" key="10">
    <source>
        <dbReference type="Proteomes" id="UP000886744"/>
    </source>
</evidence>
<evidence type="ECO:0000256" key="7">
    <source>
        <dbReference type="ARBA" id="ARBA00023237"/>
    </source>
</evidence>
<dbReference type="GO" id="GO:0009279">
    <property type="term" value="C:cell outer membrane"/>
    <property type="evidence" value="ECO:0007669"/>
    <property type="project" value="UniProtKB-SubCell"/>
</dbReference>
<dbReference type="GO" id="GO:0015562">
    <property type="term" value="F:efflux transmembrane transporter activity"/>
    <property type="evidence" value="ECO:0007669"/>
    <property type="project" value="InterPro"/>
</dbReference>
<dbReference type="InterPro" id="IPR003423">
    <property type="entry name" value="OMP_efflux"/>
</dbReference>
<dbReference type="PANTHER" id="PTHR30026:SF20">
    <property type="entry name" value="OUTER MEMBRANE PROTEIN TOLC"/>
    <property type="match status" value="1"/>
</dbReference>
<comment type="caution">
    <text evidence="9">The sequence shown here is derived from an EMBL/GenBank/DDBJ whole genome shotgun (WGS) entry which is preliminary data.</text>
</comment>
<evidence type="ECO:0000256" key="4">
    <source>
        <dbReference type="ARBA" id="ARBA00022452"/>
    </source>
</evidence>
<proteinExistence type="inferred from homology"/>
<evidence type="ECO:0000256" key="3">
    <source>
        <dbReference type="ARBA" id="ARBA00022448"/>
    </source>
</evidence>
<keyword evidence="7" id="KW-0998">Cell outer membrane</keyword>
<keyword evidence="6" id="KW-0472">Membrane</keyword>